<evidence type="ECO:0000256" key="4">
    <source>
        <dbReference type="SAM" id="Phobius"/>
    </source>
</evidence>
<dbReference type="InterPro" id="IPR020449">
    <property type="entry name" value="Tscrpt_reg_AraC-type_HTH"/>
</dbReference>
<dbReference type="InterPro" id="IPR018060">
    <property type="entry name" value="HTH_AraC"/>
</dbReference>
<accession>A0A4Q9DFP0</accession>
<dbReference type="RefSeq" id="WP_131018338.1">
    <property type="nucleotide sequence ID" value="NZ_SIRE01000037.1"/>
</dbReference>
<dbReference type="GO" id="GO:0003700">
    <property type="term" value="F:DNA-binding transcription factor activity"/>
    <property type="evidence" value="ECO:0007669"/>
    <property type="project" value="InterPro"/>
</dbReference>
<dbReference type="Pfam" id="PF12833">
    <property type="entry name" value="HTH_18"/>
    <property type="match status" value="1"/>
</dbReference>
<dbReference type="InterPro" id="IPR041522">
    <property type="entry name" value="CdaR_GGDEF"/>
</dbReference>
<keyword evidence="4" id="KW-1133">Transmembrane helix</keyword>
<name>A0A4Q9DFP0_9BACL</name>
<evidence type="ECO:0000259" key="5">
    <source>
        <dbReference type="PROSITE" id="PS01124"/>
    </source>
</evidence>
<protein>
    <submittedName>
        <fullName evidence="6">AraC family transcriptional regulator</fullName>
    </submittedName>
</protein>
<keyword evidence="2" id="KW-0238">DNA-binding</keyword>
<dbReference type="PROSITE" id="PS00041">
    <property type="entry name" value="HTH_ARAC_FAMILY_1"/>
    <property type="match status" value="1"/>
</dbReference>
<evidence type="ECO:0000256" key="1">
    <source>
        <dbReference type="ARBA" id="ARBA00023015"/>
    </source>
</evidence>
<dbReference type="PANTHER" id="PTHR43280:SF10">
    <property type="entry name" value="REGULATORY PROTEIN POCR"/>
    <property type="match status" value="1"/>
</dbReference>
<dbReference type="SMART" id="SM00342">
    <property type="entry name" value="HTH_ARAC"/>
    <property type="match status" value="1"/>
</dbReference>
<organism evidence="6 7">
    <name type="scientific">Paenibacillus thalictri</name>
    <dbReference type="NCBI Taxonomy" id="2527873"/>
    <lineage>
        <taxon>Bacteria</taxon>
        <taxon>Bacillati</taxon>
        <taxon>Bacillota</taxon>
        <taxon>Bacilli</taxon>
        <taxon>Bacillales</taxon>
        <taxon>Paenibacillaceae</taxon>
        <taxon>Paenibacillus</taxon>
    </lineage>
</organism>
<dbReference type="PROSITE" id="PS01124">
    <property type="entry name" value="HTH_ARAC_FAMILY_2"/>
    <property type="match status" value="1"/>
</dbReference>
<keyword evidence="1" id="KW-0805">Transcription regulation</keyword>
<dbReference type="OrthoDB" id="1975037at2"/>
<evidence type="ECO:0000313" key="6">
    <source>
        <dbReference type="EMBL" id="TBL69692.1"/>
    </source>
</evidence>
<keyword evidence="3" id="KW-0804">Transcription</keyword>
<proteinExistence type="predicted"/>
<keyword evidence="7" id="KW-1185">Reference proteome</keyword>
<dbReference type="Proteomes" id="UP000293142">
    <property type="component" value="Unassembled WGS sequence"/>
</dbReference>
<dbReference type="EMBL" id="SIRE01000037">
    <property type="protein sequence ID" value="TBL69692.1"/>
    <property type="molecule type" value="Genomic_DNA"/>
</dbReference>
<evidence type="ECO:0000313" key="7">
    <source>
        <dbReference type="Proteomes" id="UP000293142"/>
    </source>
</evidence>
<gene>
    <name evidence="6" type="ORF">EYB31_35520</name>
</gene>
<dbReference type="Gene3D" id="1.10.10.60">
    <property type="entry name" value="Homeodomain-like"/>
    <property type="match status" value="2"/>
</dbReference>
<dbReference type="GO" id="GO:0043565">
    <property type="term" value="F:sequence-specific DNA binding"/>
    <property type="evidence" value="ECO:0007669"/>
    <property type="project" value="InterPro"/>
</dbReference>
<dbReference type="InterPro" id="IPR009057">
    <property type="entry name" value="Homeodomain-like_sf"/>
</dbReference>
<feature type="transmembrane region" description="Helical" evidence="4">
    <location>
        <begin position="292"/>
        <end position="312"/>
    </location>
</feature>
<feature type="transmembrane region" description="Helical" evidence="4">
    <location>
        <begin position="12"/>
        <end position="32"/>
    </location>
</feature>
<keyword evidence="4" id="KW-0812">Transmembrane</keyword>
<dbReference type="AlphaFoldDB" id="A0A4Q9DFP0"/>
<dbReference type="InterPro" id="IPR018062">
    <property type="entry name" value="HTH_AraC-typ_CS"/>
</dbReference>
<reference evidence="6 7" key="1">
    <citation type="submission" date="2019-02" db="EMBL/GenBank/DDBJ databases">
        <title>Paenibacillus sp. nov., isolated from surface-sterilized tissue of Thalictrum simplex L.</title>
        <authorList>
            <person name="Tuo L."/>
        </authorList>
    </citation>
    <scope>NUCLEOTIDE SEQUENCE [LARGE SCALE GENOMIC DNA]</scope>
    <source>
        <strain evidence="6 7">N2SHLJ1</strain>
    </source>
</reference>
<sequence>MFRFNRYFTKMIVFTIGASTLPIILLGLFFYMKTSGTIQQKVNDGNMLVLEQTRLRVEQVLGALDLQIERLSDNPYVTEALDSGLAPSGFILVQNVLKSMSQVLTFDVGIRDVHLIDLNRGTILNSGGLNRLSDAESSKVAEYLRMNRTKFWVAERNSMLRGRSGDNNFTINLVKIFPPFTEKPGGMLIIEIPAAQLRNFLAKNNTLGEVMIMDESYHVLASQNQRMEANSQMLEAVADKLHGTSGESGLYETSFGEEQVGVAFQRSAFNGWAYISVIPIDLIRFESRRTGWIILATCVVMLLAAVIVSLAGSQRMYMPVLRLYQSLFAQQGKVSGRIDEFHMIHEGFARMRSDQVQMADQLRNHARQLEEYYVMKLVRGEMKPTQLGEKMSFFDAGAQKWKHLAAIAIHIDTLEGTRYSERDSELLLFAVSNMVGELIPKHARLLPVVVDASQVTVIFDDPESPDDFRTYLYSLAKRVQDEVEHYLSLRVSIGISRPYDGLAEANRAYKEAMDALKYRVLYGQKTILRIDDVQPAQSVATQYPKELERHIFDAIKMADREKVQQLTDAFFGEISGQFHNYNDYQIAMTRFFVNLIRLLQESGISHLKPLGCDPPLLEQLHALSSVEETRSWFKQRIVDPMVSVFEEQRKSRHRTISQEVVQMIEDNYDTDISLESCSNLLNYHPSYISKVLRQELGISFSDYLMQYRLGKAKRMLEETDMKISEIAERLRYNNSQNFIRSFRKQEGMTPGQYRDEYINKHYKKALKS</sequence>
<feature type="domain" description="HTH araC/xylS-type" evidence="5">
    <location>
        <begin position="658"/>
        <end position="756"/>
    </location>
</feature>
<comment type="caution">
    <text evidence="6">The sequence shown here is derived from an EMBL/GenBank/DDBJ whole genome shotgun (WGS) entry which is preliminary data.</text>
</comment>
<evidence type="ECO:0000256" key="2">
    <source>
        <dbReference type="ARBA" id="ARBA00023125"/>
    </source>
</evidence>
<dbReference type="Pfam" id="PF17853">
    <property type="entry name" value="GGDEF_2"/>
    <property type="match status" value="1"/>
</dbReference>
<dbReference type="PANTHER" id="PTHR43280">
    <property type="entry name" value="ARAC-FAMILY TRANSCRIPTIONAL REGULATOR"/>
    <property type="match status" value="1"/>
</dbReference>
<dbReference type="SUPFAM" id="SSF46689">
    <property type="entry name" value="Homeodomain-like"/>
    <property type="match status" value="2"/>
</dbReference>
<keyword evidence="4" id="KW-0472">Membrane</keyword>
<dbReference type="PRINTS" id="PR00032">
    <property type="entry name" value="HTHARAC"/>
</dbReference>
<evidence type="ECO:0000256" key="3">
    <source>
        <dbReference type="ARBA" id="ARBA00023163"/>
    </source>
</evidence>